<name>A0A7G9R7N3_9ACTN</name>
<dbReference type="CDD" id="cd02440">
    <property type="entry name" value="AdoMet_MTases"/>
    <property type="match status" value="1"/>
</dbReference>
<evidence type="ECO:0000259" key="1">
    <source>
        <dbReference type="Pfam" id="PF08241"/>
    </source>
</evidence>
<dbReference type="InterPro" id="IPR013216">
    <property type="entry name" value="Methyltransf_11"/>
</dbReference>
<feature type="domain" description="Methyltransferase type 11" evidence="1">
    <location>
        <begin position="47"/>
        <end position="145"/>
    </location>
</feature>
<gene>
    <name evidence="2" type="ORF">H9L09_13640</name>
</gene>
<protein>
    <submittedName>
        <fullName evidence="2">Methyltransferase domain-containing protein</fullName>
    </submittedName>
</protein>
<dbReference type="Gene3D" id="3.40.50.150">
    <property type="entry name" value="Vaccinia Virus protein VP39"/>
    <property type="match status" value="1"/>
</dbReference>
<dbReference type="SUPFAM" id="SSF53335">
    <property type="entry name" value="S-adenosyl-L-methionine-dependent methyltransferases"/>
    <property type="match status" value="1"/>
</dbReference>
<sequence length="277" mass="29471">MSEQTQQVGALFDRLADDYDQSGVAFFEPIAEQLVAALDVRPGERALDVGCGRGAVTLLLARAVGTDGSVTAVDLAPAMVEHTRVAAAGLGNVRAAVMDATAPTDPPAAEGSFDLLASSLVLFFLPDPGAALAGWVRLLRPGGRIGVTTFGDQDDTWRAVDALFEPYLPPHLLDPRTRGRGGPFTSDAGMEELMRSAGASEVRTVHERLPVRFADAEQWRRFSMGTGQRAMWGFVPEAEREVVFARAADLLAGARDGSGAIVLHQDVRHTLGRRPAG</sequence>
<proteinExistence type="predicted"/>
<dbReference type="Proteomes" id="UP000515947">
    <property type="component" value="Chromosome"/>
</dbReference>
<keyword evidence="3" id="KW-1185">Reference proteome</keyword>
<dbReference type="KEGG" id="nmes:H9L09_13640"/>
<evidence type="ECO:0000313" key="3">
    <source>
        <dbReference type="Proteomes" id="UP000515947"/>
    </source>
</evidence>
<dbReference type="RefSeq" id="WP_187577444.1">
    <property type="nucleotide sequence ID" value="NZ_CP060713.1"/>
</dbReference>
<dbReference type="InterPro" id="IPR029063">
    <property type="entry name" value="SAM-dependent_MTases_sf"/>
</dbReference>
<dbReference type="EMBL" id="CP060713">
    <property type="protein sequence ID" value="QNN51608.1"/>
    <property type="molecule type" value="Genomic_DNA"/>
</dbReference>
<dbReference type="GO" id="GO:0032259">
    <property type="term" value="P:methylation"/>
    <property type="evidence" value="ECO:0007669"/>
    <property type="project" value="UniProtKB-KW"/>
</dbReference>
<dbReference type="AlphaFoldDB" id="A0A7G9R7N3"/>
<dbReference type="PANTHER" id="PTHR43861:SF1">
    <property type="entry name" value="TRANS-ACONITATE 2-METHYLTRANSFERASE"/>
    <property type="match status" value="1"/>
</dbReference>
<evidence type="ECO:0000313" key="2">
    <source>
        <dbReference type="EMBL" id="QNN51608.1"/>
    </source>
</evidence>
<keyword evidence="2" id="KW-0489">Methyltransferase</keyword>
<organism evidence="2 3">
    <name type="scientific">Nocardioides mesophilus</name>
    <dbReference type="NCBI Taxonomy" id="433659"/>
    <lineage>
        <taxon>Bacteria</taxon>
        <taxon>Bacillati</taxon>
        <taxon>Actinomycetota</taxon>
        <taxon>Actinomycetes</taxon>
        <taxon>Propionibacteriales</taxon>
        <taxon>Nocardioidaceae</taxon>
        <taxon>Nocardioides</taxon>
    </lineage>
</organism>
<dbReference type="GO" id="GO:0008757">
    <property type="term" value="F:S-adenosylmethionine-dependent methyltransferase activity"/>
    <property type="evidence" value="ECO:0007669"/>
    <property type="project" value="InterPro"/>
</dbReference>
<keyword evidence="2" id="KW-0808">Transferase</keyword>
<accession>A0A7G9R7N3</accession>
<reference evidence="2 3" key="1">
    <citation type="submission" date="2020-08" db="EMBL/GenBank/DDBJ databases">
        <title>Genome sequence of Nocardioides mesophilus KACC 16243T.</title>
        <authorList>
            <person name="Hyun D.-W."/>
            <person name="Bae J.-W."/>
        </authorList>
    </citation>
    <scope>NUCLEOTIDE SEQUENCE [LARGE SCALE GENOMIC DNA]</scope>
    <source>
        <strain evidence="2 3">KACC 16243</strain>
    </source>
</reference>
<dbReference type="Pfam" id="PF08241">
    <property type="entry name" value="Methyltransf_11"/>
    <property type="match status" value="1"/>
</dbReference>
<dbReference type="PANTHER" id="PTHR43861">
    <property type="entry name" value="TRANS-ACONITATE 2-METHYLTRANSFERASE-RELATED"/>
    <property type="match status" value="1"/>
</dbReference>